<keyword evidence="4" id="KW-0808">Transferase</keyword>
<evidence type="ECO:0000256" key="5">
    <source>
        <dbReference type="ARBA" id="ARBA00022777"/>
    </source>
</evidence>
<dbReference type="Gene3D" id="3.40.50.2300">
    <property type="match status" value="1"/>
</dbReference>
<dbReference type="InterPro" id="IPR001789">
    <property type="entry name" value="Sig_transdc_resp-reg_receiver"/>
</dbReference>
<dbReference type="InterPro" id="IPR003594">
    <property type="entry name" value="HATPase_dom"/>
</dbReference>
<evidence type="ECO:0000313" key="11">
    <source>
        <dbReference type="Proteomes" id="UP001165297"/>
    </source>
</evidence>
<evidence type="ECO:0000256" key="4">
    <source>
        <dbReference type="ARBA" id="ARBA00022679"/>
    </source>
</evidence>
<proteinExistence type="predicted"/>
<dbReference type="PROSITE" id="PS50110">
    <property type="entry name" value="RESPONSE_REGULATORY"/>
    <property type="match status" value="1"/>
</dbReference>
<dbReference type="RefSeq" id="WP_226186296.1">
    <property type="nucleotide sequence ID" value="NZ_JAJADQ010000006.1"/>
</dbReference>
<comment type="caution">
    <text evidence="10">The sequence shown here is derived from an EMBL/GenBank/DDBJ whole genome shotgun (WGS) entry which is preliminary data.</text>
</comment>
<gene>
    <name evidence="10" type="ORF">LGH70_13075</name>
</gene>
<accession>A0ABS8AE18</accession>
<keyword evidence="5 10" id="KW-0418">Kinase</keyword>
<feature type="modified residue" description="4-aspartylphosphate" evidence="6">
    <location>
        <position position="56"/>
    </location>
</feature>
<dbReference type="EMBL" id="JAJADQ010000006">
    <property type="protein sequence ID" value="MCB2378526.1"/>
    <property type="molecule type" value="Genomic_DNA"/>
</dbReference>
<feature type="domain" description="Response regulatory" evidence="9">
    <location>
        <begin position="3"/>
        <end position="123"/>
    </location>
</feature>
<dbReference type="CDD" id="cd00156">
    <property type="entry name" value="REC"/>
    <property type="match status" value="1"/>
</dbReference>
<evidence type="ECO:0000256" key="1">
    <source>
        <dbReference type="ARBA" id="ARBA00000085"/>
    </source>
</evidence>
<dbReference type="Proteomes" id="UP001165297">
    <property type="component" value="Unassembled WGS sequence"/>
</dbReference>
<dbReference type="InterPro" id="IPR005467">
    <property type="entry name" value="His_kinase_dom"/>
</dbReference>
<dbReference type="InterPro" id="IPR036097">
    <property type="entry name" value="HisK_dim/P_sf"/>
</dbReference>
<dbReference type="InterPro" id="IPR004358">
    <property type="entry name" value="Sig_transdc_His_kin-like_C"/>
</dbReference>
<dbReference type="SUPFAM" id="SSF55874">
    <property type="entry name" value="ATPase domain of HSP90 chaperone/DNA topoisomerase II/histidine kinase"/>
    <property type="match status" value="1"/>
</dbReference>
<evidence type="ECO:0000256" key="6">
    <source>
        <dbReference type="PROSITE-ProRule" id="PRU00169"/>
    </source>
</evidence>
<evidence type="ECO:0000256" key="3">
    <source>
        <dbReference type="ARBA" id="ARBA00022553"/>
    </source>
</evidence>
<organism evidence="10 11">
    <name type="scientific">Hymenobacter nitidus</name>
    <dbReference type="NCBI Taxonomy" id="2880929"/>
    <lineage>
        <taxon>Bacteria</taxon>
        <taxon>Pseudomonadati</taxon>
        <taxon>Bacteroidota</taxon>
        <taxon>Cytophagia</taxon>
        <taxon>Cytophagales</taxon>
        <taxon>Hymenobacteraceae</taxon>
        <taxon>Hymenobacter</taxon>
    </lineage>
</organism>
<dbReference type="GO" id="GO:0016301">
    <property type="term" value="F:kinase activity"/>
    <property type="evidence" value="ECO:0007669"/>
    <property type="project" value="UniProtKB-KW"/>
</dbReference>
<dbReference type="Pfam" id="PF00512">
    <property type="entry name" value="HisKA"/>
    <property type="match status" value="1"/>
</dbReference>
<feature type="coiled-coil region" evidence="7">
    <location>
        <begin position="140"/>
        <end position="188"/>
    </location>
</feature>
<evidence type="ECO:0000259" key="9">
    <source>
        <dbReference type="PROSITE" id="PS50110"/>
    </source>
</evidence>
<evidence type="ECO:0000259" key="8">
    <source>
        <dbReference type="PROSITE" id="PS50109"/>
    </source>
</evidence>
<protein>
    <recommendedName>
        <fullName evidence="2">histidine kinase</fullName>
        <ecNumber evidence="2">2.7.13.3</ecNumber>
    </recommendedName>
</protein>
<dbReference type="EC" id="2.7.13.3" evidence="2"/>
<dbReference type="SUPFAM" id="SSF47384">
    <property type="entry name" value="Homodimeric domain of signal transducing histidine kinase"/>
    <property type="match status" value="1"/>
</dbReference>
<dbReference type="SUPFAM" id="SSF52172">
    <property type="entry name" value="CheY-like"/>
    <property type="match status" value="1"/>
</dbReference>
<keyword evidence="11" id="KW-1185">Reference proteome</keyword>
<reference evidence="10" key="1">
    <citation type="submission" date="2021-10" db="EMBL/GenBank/DDBJ databases">
        <authorList>
            <person name="Dean J.D."/>
            <person name="Kim M.K."/>
            <person name="Newey C.N."/>
            <person name="Stoker T.S."/>
            <person name="Thompson D.W."/>
            <person name="Grose J.H."/>
        </authorList>
    </citation>
    <scope>NUCLEOTIDE SEQUENCE</scope>
    <source>
        <strain evidence="10">BT635</strain>
    </source>
</reference>
<dbReference type="PANTHER" id="PTHR43304">
    <property type="entry name" value="PHYTOCHROME-LIKE PROTEIN CPH1"/>
    <property type="match status" value="1"/>
</dbReference>
<dbReference type="PRINTS" id="PR00344">
    <property type="entry name" value="BCTRLSENSOR"/>
</dbReference>
<keyword evidence="3 6" id="KW-0597">Phosphoprotein</keyword>
<dbReference type="InterPro" id="IPR036890">
    <property type="entry name" value="HATPase_C_sf"/>
</dbReference>
<sequence>MKKILLVDDNEHDRVLYKRYLGKQMGFERLEILEAASGAEGLAQFQRLRPDCVLLDYNLLDTDGLTLLNDLKQLTGPDSLCVIMITGGGSEALAVRALNEGALDYLVKGHFDQELLSKTVLHAIEKNEWRQYVARYHGQLQTINQQLRDSLDELTKARQQVQQTNAQLLAANQEIEARNQQLARTNADLDNFVYAASHDLKQPINNLRGLFDEMRRTATFDDPEEDKLLRLVDESIRDLTTTVTDLSAVVQVDRATGEQSTEPVSLPDLTADVLQTLRPQLLTVHGSVDTDFAAQSEVVAVRSSLRTILLNLLANAIKYRHPERAPQVCIRSRQASGQSIIEIQDNGLGIDLEKHGTEMFHLFRRFHPEAGEGTGVGLFLVNRLVQAQGGRIEVESQLNVGTLFRIYLSQP</sequence>
<dbReference type="InterPro" id="IPR011006">
    <property type="entry name" value="CheY-like_superfamily"/>
</dbReference>
<feature type="domain" description="Histidine kinase" evidence="8">
    <location>
        <begin position="195"/>
        <end position="411"/>
    </location>
</feature>
<comment type="catalytic activity">
    <reaction evidence="1">
        <text>ATP + protein L-histidine = ADP + protein N-phospho-L-histidine.</text>
        <dbReference type="EC" id="2.7.13.3"/>
    </reaction>
</comment>
<dbReference type="SMART" id="SM00388">
    <property type="entry name" value="HisKA"/>
    <property type="match status" value="1"/>
</dbReference>
<dbReference type="Gene3D" id="1.10.287.130">
    <property type="match status" value="1"/>
</dbReference>
<evidence type="ECO:0000313" key="10">
    <source>
        <dbReference type="EMBL" id="MCB2378526.1"/>
    </source>
</evidence>
<name>A0ABS8AE18_9BACT</name>
<dbReference type="Gene3D" id="3.30.565.10">
    <property type="entry name" value="Histidine kinase-like ATPase, C-terminal domain"/>
    <property type="match status" value="1"/>
</dbReference>
<evidence type="ECO:0000256" key="7">
    <source>
        <dbReference type="SAM" id="Coils"/>
    </source>
</evidence>
<dbReference type="InterPro" id="IPR003661">
    <property type="entry name" value="HisK_dim/P_dom"/>
</dbReference>
<dbReference type="PROSITE" id="PS50109">
    <property type="entry name" value="HIS_KIN"/>
    <property type="match status" value="1"/>
</dbReference>
<evidence type="ECO:0000256" key="2">
    <source>
        <dbReference type="ARBA" id="ARBA00012438"/>
    </source>
</evidence>
<dbReference type="Pfam" id="PF02518">
    <property type="entry name" value="HATPase_c"/>
    <property type="match status" value="1"/>
</dbReference>
<dbReference type="CDD" id="cd00082">
    <property type="entry name" value="HisKA"/>
    <property type="match status" value="1"/>
</dbReference>
<dbReference type="SMART" id="SM00387">
    <property type="entry name" value="HATPase_c"/>
    <property type="match status" value="1"/>
</dbReference>
<dbReference type="PANTHER" id="PTHR43304:SF1">
    <property type="entry name" value="PAC DOMAIN-CONTAINING PROTEIN"/>
    <property type="match status" value="1"/>
</dbReference>
<keyword evidence="7" id="KW-0175">Coiled coil</keyword>
<dbReference type="InterPro" id="IPR052162">
    <property type="entry name" value="Sensor_kinase/Photoreceptor"/>
</dbReference>
<dbReference type="Pfam" id="PF00072">
    <property type="entry name" value="Response_reg"/>
    <property type="match status" value="1"/>
</dbReference>
<dbReference type="SMART" id="SM00448">
    <property type="entry name" value="REC"/>
    <property type="match status" value="1"/>
</dbReference>